<protein>
    <recommendedName>
        <fullName evidence="4">DUF4005 domain-containing protein</fullName>
    </recommendedName>
</protein>
<evidence type="ECO:0000259" key="4">
    <source>
        <dbReference type="Pfam" id="PF13178"/>
    </source>
</evidence>
<evidence type="ECO:0000313" key="5">
    <source>
        <dbReference type="EMBL" id="KAH0912993.1"/>
    </source>
</evidence>
<comment type="caution">
    <text evidence="5">The sequence shown here is derived from an EMBL/GenBank/DDBJ whole genome shotgun (WGS) entry which is preliminary data.</text>
</comment>
<feature type="region of interest" description="Disordered" evidence="3">
    <location>
        <begin position="115"/>
        <end position="181"/>
    </location>
</feature>
<sequence length="181" mass="20033">ASSVVEKQNVEHEGIISLQALIRGQMVRRQAVATCVMGNVKLQALARGREIRRSDIGVEVHSKCRLNQETKLPEDSVVDTHTYLGIKKLTSNVFARKENKKSVGKKDFTVTATQTTECEESNNGNENSSQGLPSYMQATKSEKAKLSLQGSSTPRQQGDEKATRRYSLPSSGKKAPVEWKR</sequence>
<evidence type="ECO:0000256" key="3">
    <source>
        <dbReference type="SAM" id="MobiDB-lite"/>
    </source>
</evidence>
<dbReference type="EMBL" id="JAGKQM010000009">
    <property type="protein sequence ID" value="KAH0912993.1"/>
    <property type="molecule type" value="Genomic_DNA"/>
</dbReference>
<keyword evidence="1" id="KW-0112">Calmodulin-binding</keyword>
<gene>
    <name evidence="5" type="ORF">HID58_036314</name>
</gene>
<dbReference type="Pfam" id="PF13178">
    <property type="entry name" value="DUF4005"/>
    <property type="match status" value="1"/>
</dbReference>
<comment type="similarity">
    <text evidence="2">Belongs to the IQD family.</text>
</comment>
<accession>A0ABQ8C7L2</accession>
<evidence type="ECO:0000256" key="2">
    <source>
        <dbReference type="ARBA" id="ARBA00024341"/>
    </source>
</evidence>
<evidence type="ECO:0000313" key="6">
    <source>
        <dbReference type="Proteomes" id="UP000824890"/>
    </source>
</evidence>
<evidence type="ECO:0000256" key="1">
    <source>
        <dbReference type="ARBA" id="ARBA00022860"/>
    </source>
</evidence>
<dbReference type="PANTHER" id="PTHR32295">
    <property type="entry name" value="IQ-DOMAIN 5-RELATED"/>
    <property type="match status" value="1"/>
</dbReference>
<dbReference type="PANTHER" id="PTHR32295:SF253">
    <property type="entry name" value="DUF4005 DOMAIN-CONTAINING PROTEIN"/>
    <property type="match status" value="1"/>
</dbReference>
<feature type="non-terminal residue" evidence="5">
    <location>
        <position position="1"/>
    </location>
</feature>
<feature type="compositionally biased region" description="Polar residues" evidence="3">
    <location>
        <begin position="130"/>
        <end position="139"/>
    </location>
</feature>
<name>A0ABQ8C7L2_BRANA</name>
<dbReference type="Proteomes" id="UP000824890">
    <property type="component" value="Unassembled WGS sequence"/>
</dbReference>
<reference evidence="5 6" key="1">
    <citation type="submission" date="2021-05" db="EMBL/GenBank/DDBJ databases">
        <title>Genome Assembly of Synthetic Allotetraploid Brassica napus Reveals Homoeologous Exchanges between Subgenomes.</title>
        <authorList>
            <person name="Davis J.T."/>
        </authorList>
    </citation>
    <scope>NUCLEOTIDE SEQUENCE [LARGE SCALE GENOMIC DNA]</scope>
    <source>
        <strain evidence="6">cv. Da-Ae</strain>
        <tissue evidence="5">Seedling</tissue>
    </source>
</reference>
<feature type="domain" description="DUF4005" evidence="4">
    <location>
        <begin position="113"/>
        <end position="166"/>
    </location>
</feature>
<proteinExistence type="inferred from homology"/>
<dbReference type="InterPro" id="IPR025064">
    <property type="entry name" value="DUF4005"/>
</dbReference>
<keyword evidence="6" id="KW-1185">Reference proteome</keyword>
<organism evidence="5 6">
    <name type="scientific">Brassica napus</name>
    <name type="common">Rape</name>
    <dbReference type="NCBI Taxonomy" id="3708"/>
    <lineage>
        <taxon>Eukaryota</taxon>
        <taxon>Viridiplantae</taxon>
        <taxon>Streptophyta</taxon>
        <taxon>Embryophyta</taxon>
        <taxon>Tracheophyta</taxon>
        <taxon>Spermatophyta</taxon>
        <taxon>Magnoliopsida</taxon>
        <taxon>eudicotyledons</taxon>
        <taxon>Gunneridae</taxon>
        <taxon>Pentapetalae</taxon>
        <taxon>rosids</taxon>
        <taxon>malvids</taxon>
        <taxon>Brassicales</taxon>
        <taxon>Brassicaceae</taxon>
        <taxon>Brassiceae</taxon>
        <taxon>Brassica</taxon>
    </lineage>
</organism>